<proteinExistence type="predicted"/>
<protein>
    <submittedName>
        <fullName evidence="1">Uncharacterized protein</fullName>
    </submittedName>
</protein>
<evidence type="ECO:0000313" key="1">
    <source>
        <dbReference type="EMBL" id="KRX35246.1"/>
    </source>
</evidence>
<dbReference type="EMBL" id="JYDJ01000459">
    <property type="protein sequence ID" value="KRX35246.1"/>
    <property type="molecule type" value="Genomic_DNA"/>
</dbReference>
<accession>A0A0V0T891</accession>
<gene>
    <name evidence="1" type="ORF">T05_10034</name>
</gene>
<dbReference type="Proteomes" id="UP000055048">
    <property type="component" value="Unassembled WGS sequence"/>
</dbReference>
<name>A0A0V0T891_9BILA</name>
<keyword evidence="2" id="KW-1185">Reference proteome</keyword>
<reference evidence="1 2" key="1">
    <citation type="submission" date="2015-01" db="EMBL/GenBank/DDBJ databases">
        <title>Evolution of Trichinella species and genotypes.</title>
        <authorList>
            <person name="Korhonen P.K."/>
            <person name="Edoardo P."/>
            <person name="Giuseppe L.R."/>
            <person name="Gasser R.B."/>
        </authorList>
    </citation>
    <scope>NUCLEOTIDE SEQUENCE [LARGE SCALE GENOMIC DNA]</scope>
    <source>
        <strain evidence="1">ISS417</strain>
    </source>
</reference>
<organism evidence="1 2">
    <name type="scientific">Trichinella murrelli</name>
    <dbReference type="NCBI Taxonomy" id="144512"/>
    <lineage>
        <taxon>Eukaryota</taxon>
        <taxon>Metazoa</taxon>
        <taxon>Ecdysozoa</taxon>
        <taxon>Nematoda</taxon>
        <taxon>Enoplea</taxon>
        <taxon>Dorylaimia</taxon>
        <taxon>Trichinellida</taxon>
        <taxon>Trichinellidae</taxon>
        <taxon>Trichinella</taxon>
    </lineage>
</organism>
<comment type="caution">
    <text evidence="1">The sequence shown here is derived from an EMBL/GenBank/DDBJ whole genome shotgun (WGS) entry which is preliminary data.</text>
</comment>
<sequence length="108" mass="12389">MEIGGCLSKPVCRCTSHHFVLDSKGLRHQSAKRMFDYCSVHVSTVISHVSQQFRFLVFFIVTQWVVSVQNGLHHQHRARSYSCVNGVTQYRSRNLCGFAYHSKMTALI</sequence>
<evidence type="ECO:0000313" key="2">
    <source>
        <dbReference type="Proteomes" id="UP000055048"/>
    </source>
</evidence>
<dbReference type="AlphaFoldDB" id="A0A0V0T891"/>